<gene>
    <name evidence="2" type="ORF">SAMN05192549_12716</name>
</gene>
<dbReference type="Gene3D" id="1.10.10.60">
    <property type="entry name" value="Homeodomain-like"/>
    <property type="match status" value="1"/>
</dbReference>
<feature type="region of interest" description="Disordered" evidence="1">
    <location>
        <begin position="46"/>
        <end position="68"/>
    </location>
</feature>
<dbReference type="GO" id="GO:0003677">
    <property type="term" value="F:DNA binding"/>
    <property type="evidence" value="ECO:0007669"/>
    <property type="project" value="InterPro"/>
</dbReference>
<name>A0A1M7REX9_9BURK</name>
<reference evidence="3" key="1">
    <citation type="submission" date="2016-11" db="EMBL/GenBank/DDBJ databases">
        <authorList>
            <person name="Varghese N."/>
            <person name="Submissions S."/>
        </authorList>
    </citation>
    <scope>NUCLEOTIDE SEQUENCE [LARGE SCALE GENOMIC DNA]</scope>
    <source>
        <strain evidence="3">Sac-22</strain>
    </source>
</reference>
<evidence type="ECO:0008006" key="4">
    <source>
        <dbReference type="Google" id="ProtNLM"/>
    </source>
</evidence>
<evidence type="ECO:0000256" key="1">
    <source>
        <dbReference type="SAM" id="MobiDB-lite"/>
    </source>
</evidence>
<dbReference type="GO" id="GO:0006355">
    <property type="term" value="P:regulation of DNA-templated transcription"/>
    <property type="evidence" value="ECO:0007669"/>
    <property type="project" value="InterPro"/>
</dbReference>
<feature type="non-terminal residue" evidence="2">
    <location>
        <position position="68"/>
    </location>
</feature>
<organism evidence="2 3">
    <name type="scientific">Duganella sacchari</name>
    <dbReference type="NCBI Taxonomy" id="551987"/>
    <lineage>
        <taxon>Bacteria</taxon>
        <taxon>Pseudomonadati</taxon>
        <taxon>Pseudomonadota</taxon>
        <taxon>Betaproteobacteria</taxon>
        <taxon>Burkholderiales</taxon>
        <taxon>Oxalobacteraceae</taxon>
        <taxon>Telluria group</taxon>
        <taxon>Duganella</taxon>
    </lineage>
</organism>
<evidence type="ECO:0000313" key="2">
    <source>
        <dbReference type="EMBL" id="SHN44833.1"/>
    </source>
</evidence>
<accession>A0A1M7REX9</accession>
<dbReference type="Proteomes" id="UP000184339">
    <property type="component" value="Unassembled WGS sequence"/>
</dbReference>
<dbReference type="SUPFAM" id="SSF46894">
    <property type="entry name" value="C-terminal effector domain of the bipartite response regulators"/>
    <property type="match status" value="1"/>
</dbReference>
<keyword evidence="3" id="KW-1185">Reference proteome</keyword>
<proteinExistence type="predicted"/>
<dbReference type="EMBL" id="FRCX01000027">
    <property type="protein sequence ID" value="SHN44833.1"/>
    <property type="molecule type" value="Genomic_DNA"/>
</dbReference>
<dbReference type="AlphaFoldDB" id="A0A1M7REX9"/>
<evidence type="ECO:0000313" key="3">
    <source>
        <dbReference type="Proteomes" id="UP000184339"/>
    </source>
</evidence>
<protein>
    <recommendedName>
        <fullName evidence="4">Homeodomain-like domain-containing protein</fullName>
    </recommendedName>
</protein>
<sequence length="68" mass="7297">MNVLKPHLQTTILTLLAAGKSQREIARITSVDRKTIRSLAQRTIRGVSNSPGVATGSEVQIPPPRPPA</sequence>
<dbReference type="InterPro" id="IPR016032">
    <property type="entry name" value="Sig_transdc_resp-reg_C-effctor"/>
</dbReference>